<dbReference type="PANTHER" id="PTHR37950">
    <property type="entry name" value="4-HYDROXYPHENYLACETATE CATABOLISM PROTEIN"/>
    <property type="match status" value="1"/>
</dbReference>
<dbReference type="CDD" id="cd00580">
    <property type="entry name" value="CHMI"/>
    <property type="match status" value="1"/>
</dbReference>
<dbReference type="Proteomes" id="UP000318431">
    <property type="component" value="Unassembled WGS sequence"/>
</dbReference>
<comment type="caution">
    <text evidence="1">The sequence shown here is derived from an EMBL/GenBank/DDBJ whole genome shotgun (WGS) entry which is preliminary data.</text>
</comment>
<dbReference type="Pfam" id="PF02962">
    <property type="entry name" value="CHMI"/>
    <property type="match status" value="1"/>
</dbReference>
<dbReference type="RefSeq" id="WP_145648822.1">
    <property type="nucleotide sequence ID" value="NZ_VLLB01000003.1"/>
</dbReference>
<sequence>MPHLKIDYTVNLDAHLDVPALCTALCATLTGYRDDTGKNVFPLLGTRVLAAPAPYFAVADGAPDRAFVYLNLRLTPGRPQALLDAIGAALLAEVERHLAPITTLRSIRATLHFDETPPSYEGKWASA</sequence>
<dbReference type="GO" id="GO:0008704">
    <property type="term" value="F:5-carboxymethyl-2-hydroxymuconate delta-isomerase activity"/>
    <property type="evidence" value="ECO:0007669"/>
    <property type="project" value="InterPro"/>
</dbReference>
<keyword evidence="2" id="KW-1185">Reference proteome</keyword>
<gene>
    <name evidence="1" type="ORF">IP91_01980</name>
</gene>
<evidence type="ECO:0000313" key="2">
    <source>
        <dbReference type="Proteomes" id="UP000318431"/>
    </source>
</evidence>
<protein>
    <submittedName>
        <fullName evidence="1">5-carboxymethyl-2-hydroxymuconate isomerase</fullName>
    </submittedName>
</protein>
<dbReference type="AlphaFoldDB" id="A0A562RAR2"/>
<name>A0A562RAR2_9BURK</name>
<keyword evidence="1" id="KW-0413">Isomerase</keyword>
<dbReference type="PANTHER" id="PTHR37950:SF1">
    <property type="entry name" value="4-HYDROXYPHENYLACETATE CATABOLISM PROTEIN"/>
    <property type="match status" value="1"/>
</dbReference>
<proteinExistence type="predicted"/>
<dbReference type="OrthoDB" id="9814215at2"/>
<dbReference type="InterPro" id="IPR004220">
    <property type="entry name" value="5-COMe_2-OHmuconate_Isoase"/>
</dbReference>
<dbReference type="InterPro" id="IPR014347">
    <property type="entry name" value="Tautomerase/MIF_sf"/>
</dbReference>
<evidence type="ECO:0000313" key="1">
    <source>
        <dbReference type="EMBL" id="TWI66169.1"/>
    </source>
</evidence>
<reference evidence="1 2" key="1">
    <citation type="journal article" date="2015" name="Stand. Genomic Sci.">
        <title>Genomic Encyclopedia of Bacterial and Archaeal Type Strains, Phase III: the genomes of soil and plant-associated and newly described type strains.</title>
        <authorList>
            <person name="Whitman W.B."/>
            <person name="Woyke T."/>
            <person name="Klenk H.P."/>
            <person name="Zhou Y."/>
            <person name="Lilburn T.G."/>
            <person name="Beck B.J."/>
            <person name="De Vos P."/>
            <person name="Vandamme P."/>
            <person name="Eisen J.A."/>
            <person name="Garrity G."/>
            <person name="Hugenholtz P."/>
            <person name="Kyrpides N.C."/>
        </authorList>
    </citation>
    <scope>NUCLEOTIDE SEQUENCE [LARGE SCALE GENOMIC DNA]</scope>
    <source>
        <strain evidence="1 2">CGMCC 1.10822</strain>
    </source>
</reference>
<dbReference type="SUPFAM" id="SSF55331">
    <property type="entry name" value="Tautomerase/MIF"/>
    <property type="match status" value="1"/>
</dbReference>
<accession>A0A562RAR2</accession>
<dbReference type="EMBL" id="VLLB01000003">
    <property type="protein sequence ID" value="TWI66169.1"/>
    <property type="molecule type" value="Genomic_DNA"/>
</dbReference>
<dbReference type="Gene3D" id="3.30.429.10">
    <property type="entry name" value="Macrophage Migration Inhibitory Factor"/>
    <property type="match status" value="1"/>
</dbReference>
<organism evidence="1 2">
    <name type="scientific">Pseudoduganella lurida</name>
    <dbReference type="NCBI Taxonomy" id="1036180"/>
    <lineage>
        <taxon>Bacteria</taxon>
        <taxon>Pseudomonadati</taxon>
        <taxon>Pseudomonadota</taxon>
        <taxon>Betaproteobacteria</taxon>
        <taxon>Burkholderiales</taxon>
        <taxon>Oxalobacteraceae</taxon>
        <taxon>Telluria group</taxon>
        <taxon>Pseudoduganella</taxon>
    </lineage>
</organism>